<proteinExistence type="inferred from homology"/>
<dbReference type="CDD" id="cd00446">
    <property type="entry name" value="GrpE"/>
    <property type="match status" value="1"/>
</dbReference>
<evidence type="ECO:0000256" key="9">
    <source>
        <dbReference type="ARBA" id="ARBA00076414"/>
    </source>
</evidence>
<dbReference type="InterPro" id="IPR000740">
    <property type="entry name" value="GrpE"/>
</dbReference>
<dbReference type="HAMAP" id="MF_01151">
    <property type="entry name" value="GrpE"/>
    <property type="match status" value="1"/>
</dbReference>
<dbReference type="PRINTS" id="PR00773">
    <property type="entry name" value="GRPEPROTEIN"/>
</dbReference>
<evidence type="ECO:0000256" key="8">
    <source>
        <dbReference type="ARBA" id="ARBA00072274"/>
    </source>
</evidence>
<dbReference type="Gene3D" id="2.30.22.10">
    <property type="entry name" value="Head domain of nucleotide exchange factor GrpE"/>
    <property type="match status" value="1"/>
</dbReference>
<evidence type="ECO:0000256" key="10">
    <source>
        <dbReference type="HAMAP-Rule" id="MF_01151"/>
    </source>
</evidence>
<comment type="caution">
    <text evidence="14">The sequence shown here is derived from an EMBL/GenBank/DDBJ whole genome shotgun (WGS) entry which is preliminary data.</text>
</comment>
<evidence type="ECO:0000256" key="6">
    <source>
        <dbReference type="ARBA" id="ARBA00023186"/>
    </source>
</evidence>
<dbReference type="GO" id="GO:0000774">
    <property type="term" value="F:adenyl-nucleotide exchange factor activity"/>
    <property type="evidence" value="ECO:0007669"/>
    <property type="project" value="InterPro"/>
</dbReference>
<comment type="subunit">
    <text evidence="3 10">Homodimer.</text>
</comment>
<keyword evidence="5 10" id="KW-0346">Stress response</keyword>
<dbReference type="GO" id="GO:0005737">
    <property type="term" value="C:cytoplasm"/>
    <property type="evidence" value="ECO:0007669"/>
    <property type="project" value="UniProtKB-SubCell"/>
</dbReference>
<organism evidence="14 15">
    <name type="scientific">Candidatus Reconcilbacillus cellulovorans</name>
    <dbReference type="NCBI Taxonomy" id="1906605"/>
    <lineage>
        <taxon>Bacteria</taxon>
        <taxon>Bacillati</taxon>
        <taxon>Bacillota</taxon>
        <taxon>Bacilli</taxon>
        <taxon>Bacillales</taxon>
        <taxon>Paenibacillaceae</taxon>
        <taxon>Candidatus Reconcilbacillus</taxon>
    </lineage>
</organism>
<evidence type="ECO:0000256" key="1">
    <source>
        <dbReference type="ARBA" id="ARBA00004496"/>
    </source>
</evidence>
<gene>
    <name evidence="10" type="primary">grpE</name>
    <name evidence="14" type="ORF">BLM47_13375</name>
</gene>
<dbReference type="PROSITE" id="PS01071">
    <property type="entry name" value="GRPE"/>
    <property type="match status" value="1"/>
</dbReference>
<dbReference type="AlphaFoldDB" id="A0A2A6DX81"/>
<comment type="function">
    <text evidence="7 10 11">Participates actively in the response to hyperosmotic and heat shock by preventing the aggregation of stress-denatured proteins, in association with DnaK and GrpE. It is the nucleotide exchange factor for DnaK and may function as a thermosensor. Unfolded proteins bind initially to DnaJ; upon interaction with the DnaJ-bound protein, DnaK hydrolyzes its bound ATP, resulting in the formation of a stable complex. GrpE releases ADP from DnaK; ATP binding to DnaK triggers the release of the substrate protein, thus completing the reaction cycle. Several rounds of ATP-dependent interactions between DnaJ, DnaK and GrpE are required for fully efficient folding.</text>
</comment>
<dbReference type="FunFam" id="2.30.22.10:FF:000001">
    <property type="entry name" value="Protein GrpE"/>
    <property type="match status" value="1"/>
</dbReference>
<dbReference type="Pfam" id="PF01025">
    <property type="entry name" value="GrpE"/>
    <property type="match status" value="1"/>
</dbReference>
<feature type="region of interest" description="Disordered" evidence="13">
    <location>
        <begin position="1"/>
        <end position="60"/>
    </location>
</feature>
<dbReference type="PANTHER" id="PTHR21237:SF23">
    <property type="entry name" value="GRPE PROTEIN HOMOLOG, MITOCHONDRIAL"/>
    <property type="match status" value="1"/>
</dbReference>
<protein>
    <recommendedName>
        <fullName evidence="8 10">Protein GrpE</fullName>
    </recommendedName>
    <alternativeName>
        <fullName evidence="9 10">HSP-70 cofactor</fullName>
    </alternativeName>
</protein>
<evidence type="ECO:0000256" key="4">
    <source>
        <dbReference type="ARBA" id="ARBA00022490"/>
    </source>
</evidence>
<evidence type="ECO:0000256" key="13">
    <source>
        <dbReference type="SAM" id="MobiDB-lite"/>
    </source>
</evidence>
<dbReference type="Proteomes" id="UP000243688">
    <property type="component" value="Unassembled WGS sequence"/>
</dbReference>
<comment type="subcellular location">
    <subcellularLocation>
        <location evidence="1 10">Cytoplasm</location>
    </subcellularLocation>
</comment>
<evidence type="ECO:0000256" key="11">
    <source>
        <dbReference type="RuleBase" id="RU000639"/>
    </source>
</evidence>
<dbReference type="NCBIfam" id="NF010738">
    <property type="entry name" value="PRK14140.1"/>
    <property type="match status" value="1"/>
</dbReference>
<sequence>MEITTADEATGDTESASVPEKSTRSEGENAADKRNEVEAGDGGVEEVDASQQAESSAEDAERFRKEAEVWYDRFVRLQADFDNYRKRTAQEREEWVRSASRRLVEKLLPVVDHFELAAASSRQNRDFDALAKGVDMILRQLEQLLREEGVEPIETVGRPFDPELHEAIMRVDSAEHGEGVVVEEVRRGYRMHGKVLRPALVKVSQ</sequence>
<dbReference type="GO" id="GO:0051082">
    <property type="term" value="F:unfolded protein binding"/>
    <property type="evidence" value="ECO:0007669"/>
    <property type="project" value="TreeGrafter"/>
</dbReference>
<evidence type="ECO:0000256" key="12">
    <source>
        <dbReference type="RuleBase" id="RU004478"/>
    </source>
</evidence>
<dbReference type="SUPFAM" id="SSF51064">
    <property type="entry name" value="Head domain of nucleotide exchange factor GrpE"/>
    <property type="match status" value="1"/>
</dbReference>
<evidence type="ECO:0000256" key="2">
    <source>
        <dbReference type="ARBA" id="ARBA00009054"/>
    </source>
</evidence>
<dbReference type="InterPro" id="IPR009012">
    <property type="entry name" value="GrpE_head"/>
</dbReference>
<dbReference type="GO" id="GO:0006457">
    <property type="term" value="P:protein folding"/>
    <property type="evidence" value="ECO:0007669"/>
    <property type="project" value="InterPro"/>
</dbReference>
<dbReference type="Gene3D" id="3.90.20.20">
    <property type="match status" value="1"/>
</dbReference>
<dbReference type="GO" id="GO:0042803">
    <property type="term" value="F:protein homodimerization activity"/>
    <property type="evidence" value="ECO:0007669"/>
    <property type="project" value="InterPro"/>
</dbReference>
<evidence type="ECO:0000256" key="7">
    <source>
        <dbReference type="ARBA" id="ARBA00053401"/>
    </source>
</evidence>
<evidence type="ECO:0000313" key="14">
    <source>
        <dbReference type="EMBL" id="PDO09302.1"/>
    </source>
</evidence>
<keyword evidence="4 10" id="KW-0963">Cytoplasm</keyword>
<evidence type="ECO:0000313" key="15">
    <source>
        <dbReference type="Proteomes" id="UP000243688"/>
    </source>
</evidence>
<accession>A0A2A6DX81</accession>
<dbReference type="InterPro" id="IPR013805">
    <property type="entry name" value="GrpE_CC"/>
</dbReference>
<name>A0A2A6DX81_9BACL</name>
<evidence type="ECO:0000256" key="5">
    <source>
        <dbReference type="ARBA" id="ARBA00023016"/>
    </source>
</evidence>
<feature type="compositionally biased region" description="Basic and acidic residues" evidence="13">
    <location>
        <begin position="21"/>
        <end position="37"/>
    </location>
</feature>
<keyword evidence="6 10" id="KW-0143">Chaperone</keyword>
<reference evidence="14 15" key="1">
    <citation type="submission" date="2016-12" db="EMBL/GenBank/DDBJ databases">
        <title>Candidatus Reconcilibacillus cellulovorans genome.</title>
        <authorList>
            <person name="Kolinko S."/>
            <person name="Wu Y.-W."/>
            <person name="Tachea F."/>
            <person name="Denzel E."/>
            <person name="Hiras J."/>
            <person name="Baecker N."/>
            <person name="Chan L.J."/>
            <person name="Eichorst S.A."/>
            <person name="Frey D."/>
            <person name="Adams P.D."/>
            <person name="Pray T."/>
            <person name="Tanjore D."/>
            <person name="Petzold C.J."/>
            <person name="Gladden J.M."/>
            <person name="Simmons B.A."/>
            <person name="Singer S.W."/>
        </authorList>
    </citation>
    <scope>NUCLEOTIDE SEQUENCE [LARGE SCALE GENOMIC DNA]</scope>
    <source>
        <strain evidence="14">JTherm</strain>
    </source>
</reference>
<dbReference type="SUPFAM" id="SSF58014">
    <property type="entry name" value="Coiled-coil domain of nucleotide exchange factor GrpE"/>
    <property type="match status" value="1"/>
</dbReference>
<comment type="similarity">
    <text evidence="2 10 12">Belongs to the GrpE family.</text>
</comment>
<evidence type="ECO:0000256" key="3">
    <source>
        <dbReference type="ARBA" id="ARBA00011738"/>
    </source>
</evidence>
<dbReference type="GO" id="GO:0051087">
    <property type="term" value="F:protein-folding chaperone binding"/>
    <property type="evidence" value="ECO:0007669"/>
    <property type="project" value="InterPro"/>
</dbReference>
<dbReference type="PANTHER" id="PTHR21237">
    <property type="entry name" value="GRPE PROTEIN"/>
    <property type="match status" value="1"/>
</dbReference>
<dbReference type="EMBL" id="MOXJ01000048">
    <property type="protein sequence ID" value="PDO09302.1"/>
    <property type="molecule type" value="Genomic_DNA"/>
</dbReference>